<evidence type="ECO:0000259" key="2">
    <source>
        <dbReference type="PROSITE" id="PS51729"/>
    </source>
</evidence>
<evidence type="ECO:0000313" key="4">
    <source>
        <dbReference type="Proteomes" id="UP001501461"/>
    </source>
</evidence>
<sequence>MTEPRWFRDDDSFGVLDDHDEVIGRNLYRDVENPAGTKQRVFPGVFVHPDHRGVGLASQLVKHSIDISLDEGFRIVPICPYVAEWMREHDGGSYMQYRDEPGAEHFNESN</sequence>
<dbReference type="CDD" id="cd04301">
    <property type="entry name" value="NAT_SF"/>
    <property type="match status" value="1"/>
</dbReference>
<protein>
    <recommendedName>
        <fullName evidence="5">N-acetyltransferase domain-containing protein</fullName>
    </recommendedName>
</protein>
<dbReference type="InterPro" id="IPR031165">
    <property type="entry name" value="GNAT_YJDJ"/>
</dbReference>
<dbReference type="PROSITE" id="PS51186">
    <property type="entry name" value="GNAT"/>
    <property type="match status" value="1"/>
</dbReference>
<evidence type="ECO:0000259" key="1">
    <source>
        <dbReference type="PROSITE" id="PS51186"/>
    </source>
</evidence>
<proteinExistence type="predicted"/>
<dbReference type="Pfam" id="PF14542">
    <property type="entry name" value="Acetyltransf_CG"/>
    <property type="match status" value="1"/>
</dbReference>
<dbReference type="RefSeq" id="WP_343956590.1">
    <property type="nucleotide sequence ID" value="NZ_BAAAMN010000016.1"/>
</dbReference>
<dbReference type="EMBL" id="BAAAMN010000016">
    <property type="protein sequence ID" value="GAA2032300.1"/>
    <property type="molecule type" value="Genomic_DNA"/>
</dbReference>
<comment type="caution">
    <text evidence="3">The sequence shown here is derived from an EMBL/GenBank/DDBJ whole genome shotgun (WGS) entry which is preliminary data.</text>
</comment>
<organism evidence="3 4">
    <name type="scientific">Yaniella flava</name>
    <dbReference type="NCBI Taxonomy" id="287930"/>
    <lineage>
        <taxon>Bacteria</taxon>
        <taxon>Bacillati</taxon>
        <taxon>Actinomycetota</taxon>
        <taxon>Actinomycetes</taxon>
        <taxon>Micrococcales</taxon>
        <taxon>Micrococcaceae</taxon>
        <taxon>Yaniella</taxon>
    </lineage>
</organism>
<name>A0ABP5FRA9_9MICC</name>
<dbReference type="Proteomes" id="UP001501461">
    <property type="component" value="Unassembled WGS sequence"/>
</dbReference>
<feature type="domain" description="N-acetyltransferase" evidence="2">
    <location>
        <begin position="5"/>
        <end position="99"/>
    </location>
</feature>
<keyword evidence="4" id="KW-1185">Reference proteome</keyword>
<evidence type="ECO:0008006" key="5">
    <source>
        <dbReference type="Google" id="ProtNLM"/>
    </source>
</evidence>
<dbReference type="Gene3D" id="3.40.630.30">
    <property type="match status" value="1"/>
</dbReference>
<gene>
    <name evidence="3" type="ORF">GCM10009720_10830</name>
</gene>
<dbReference type="SUPFAM" id="SSF55729">
    <property type="entry name" value="Acyl-CoA N-acyltransferases (Nat)"/>
    <property type="match status" value="1"/>
</dbReference>
<dbReference type="InterPro" id="IPR016181">
    <property type="entry name" value="Acyl_CoA_acyltransferase"/>
</dbReference>
<accession>A0ABP5FRA9</accession>
<dbReference type="InterPro" id="IPR000182">
    <property type="entry name" value="GNAT_dom"/>
</dbReference>
<reference evidence="4" key="1">
    <citation type="journal article" date="2019" name="Int. J. Syst. Evol. Microbiol.">
        <title>The Global Catalogue of Microorganisms (GCM) 10K type strain sequencing project: providing services to taxonomists for standard genome sequencing and annotation.</title>
        <authorList>
            <consortium name="The Broad Institute Genomics Platform"/>
            <consortium name="The Broad Institute Genome Sequencing Center for Infectious Disease"/>
            <person name="Wu L."/>
            <person name="Ma J."/>
        </authorList>
    </citation>
    <scope>NUCLEOTIDE SEQUENCE [LARGE SCALE GENOMIC DNA]</scope>
    <source>
        <strain evidence="4">JCM 13595</strain>
    </source>
</reference>
<evidence type="ECO:0000313" key="3">
    <source>
        <dbReference type="EMBL" id="GAA2032300.1"/>
    </source>
</evidence>
<feature type="domain" description="N-acetyltransferase" evidence="1">
    <location>
        <begin position="1"/>
        <end position="110"/>
    </location>
</feature>
<dbReference type="PROSITE" id="PS51729">
    <property type="entry name" value="GNAT_YJDJ"/>
    <property type="match status" value="1"/>
</dbReference>